<reference evidence="2" key="2">
    <citation type="submission" date="2022-02" db="EMBL/GenBank/DDBJ databases">
        <title>Crop Bioprotection Bacillus Genome Sequencing.</title>
        <authorList>
            <person name="Dunlap C."/>
        </authorList>
    </citation>
    <scope>NUCLEOTIDE SEQUENCE</scope>
    <source>
        <strain evidence="2">EC49O2N-C10</strain>
    </source>
</reference>
<dbReference type="PANTHER" id="PTHR38441">
    <property type="entry name" value="INTEGRAL MEMBRANE PROTEIN-RELATED"/>
    <property type="match status" value="1"/>
</dbReference>
<comment type="caution">
    <text evidence="2">The sequence shown here is derived from an EMBL/GenBank/DDBJ whole genome shotgun (WGS) entry which is preliminary data.</text>
</comment>
<keyword evidence="1" id="KW-1133">Transmembrane helix</keyword>
<dbReference type="KEGG" id="bht:DIC78_11850"/>
<dbReference type="EMBL" id="JALAWA010000001">
    <property type="protein sequence ID" value="MCY9183340.1"/>
    <property type="molecule type" value="Genomic_DNA"/>
</dbReference>
<dbReference type="AlphaFoldDB" id="A0A9Q2LGX2"/>
<gene>
    <name evidence="3" type="ORF">CUU63_01575</name>
    <name evidence="2" type="ORF">MOF03_01535</name>
</gene>
<dbReference type="GeneID" id="50135598"/>
<sequence>MYRSQADYQKIAGSPSFQAFLKQKRAFIVPTAIFFFVFYFSLPVLTSYFTFLNTPAVGAVSWAWLFAIAQFAMTWTLCTVYSRKAARYDQFVNALKEELKGEQT</sequence>
<dbReference type="EMBL" id="PGUV01000001">
    <property type="protein sequence ID" value="PLS10021.1"/>
    <property type="molecule type" value="Genomic_DNA"/>
</dbReference>
<evidence type="ECO:0000313" key="3">
    <source>
        <dbReference type="EMBL" id="PLS10021.1"/>
    </source>
</evidence>
<dbReference type="RefSeq" id="WP_024123298.1">
    <property type="nucleotide sequence ID" value="NZ_ASJT01000108.1"/>
</dbReference>
<organism evidence="2 5">
    <name type="scientific">Bacillus halotolerans</name>
    <dbReference type="NCBI Taxonomy" id="260554"/>
    <lineage>
        <taxon>Bacteria</taxon>
        <taxon>Bacillati</taxon>
        <taxon>Bacillota</taxon>
        <taxon>Bacilli</taxon>
        <taxon>Bacillales</taxon>
        <taxon>Bacillaceae</taxon>
        <taxon>Bacillus</taxon>
    </lineage>
</organism>
<dbReference type="PANTHER" id="PTHR38441:SF1">
    <property type="entry name" value="MEMBRANE PROTEIN"/>
    <property type="match status" value="1"/>
</dbReference>
<dbReference type="Proteomes" id="UP000234803">
    <property type="component" value="Unassembled WGS sequence"/>
</dbReference>
<proteinExistence type="predicted"/>
<accession>A0A9Q2LGX2</accession>
<keyword evidence="1" id="KW-0812">Transmembrane</keyword>
<evidence type="ECO:0000313" key="2">
    <source>
        <dbReference type="EMBL" id="MCY9183340.1"/>
    </source>
</evidence>
<keyword evidence="1" id="KW-0472">Membrane</keyword>
<protein>
    <submittedName>
        <fullName evidence="2">DUF485 domain-containing protein</fullName>
    </submittedName>
</protein>
<dbReference type="Proteomes" id="UP001073053">
    <property type="component" value="Unassembled WGS sequence"/>
</dbReference>
<dbReference type="InterPro" id="IPR007436">
    <property type="entry name" value="DUF485"/>
</dbReference>
<name>A0A9Q2LGX2_9BACI</name>
<evidence type="ECO:0000256" key="1">
    <source>
        <dbReference type="SAM" id="Phobius"/>
    </source>
</evidence>
<evidence type="ECO:0000313" key="5">
    <source>
        <dbReference type="Proteomes" id="UP001073053"/>
    </source>
</evidence>
<evidence type="ECO:0000313" key="4">
    <source>
        <dbReference type="Proteomes" id="UP000234803"/>
    </source>
</evidence>
<reference evidence="3 4" key="1">
    <citation type="submission" date="2017-12" db="EMBL/GenBank/DDBJ databases">
        <title>Comparative Functional Genomics of Dry Heat Resistant strains isolated from the Viking Spacecraft.</title>
        <authorList>
            <person name="Seuylemezian A."/>
            <person name="Cooper K."/>
            <person name="Vaishampayan P."/>
        </authorList>
    </citation>
    <scope>NUCLEOTIDE SEQUENCE [LARGE SCALE GENOMIC DNA]</scope>
    <source>
        <strain evidence="3 4">V48-19</strain>
    </source>
</reference>
<dbReference type="Pfam" id="PF04341">
    <property type="entry name" value="DUF485"/>
    <property type="match status" value="1"/>
</dbReference>
<feature type="transmembrane region" description="Helical" evidence="1">
    <location>
        <begin position="26"/>
        <end position="49"/>
    </location>
</feature>
<feature type="transmembrane region" description="Helical" evidence="1">
    <location>
        <begin position="61"/>
        <end position="81"/>
    </location>
</feature>